<dbReference type="Gene3D" id="2.30.110.10">
    <property type="entry name" value="Electron Transport, Fmn-binding Protein, Chain A"/>
    <property type="match status" value="1"/>
</dbReference>
<dbReference type="InterPro" id="IPR011576">
    <property type="entry name" value="Pyridox_Oxase_N"/>
</dbReference>
<name>A0A7W8EKY2_9ACTN</name>
<protein>
    <recommendedName>
        <fullName evidence="1">Pyridoxamine 5'-phosphate oxidase N-terminal domain-containing protein</fullName>
    </recommendedName>
</protein>
<dbReference type="AlphaFoldDB" id="A0A7W8EKY2"/>
<sequence>MSATGTARGVGLAPPRDLAQRKADVLGKLETERYAWLATGGESGAHLVPLGCVWDGARLVMATRKQHVTVRNLRRRAECRVALGDPTDVVLIDGTVEIIAHRDLPPDAPSVLGDLPVNPTRVPGCVYLFLTPRRVLAWRHRGEIPGRTVMTHGRWVV</sequence>
<feature type="domain" description="Pyridoxamine 5'-phosphate oxidase N-terminal" evidence="1">
    <location>
        <begin position="29"/>
        <end position="103"/>
    </location>
</feature>
<dbReference type="Proteomes" id="UP000568380">
    <property type="component" value="Unassembled WGS sequence"/>
</dbReference>
<dbReference type="SUPFAM" id="SSF50475">
    <property type="entry name" value="FMN-binding split barrel"/>
    <property type="match status" value="1"/>
</dbReference>
<reference evidence="2 3" key="1">
    <citation type="submission" date="2020-08" db="EMBL/GenBank/DDBJ databases">
        <title>Genomic Encyclopedia of Type Strains, Phase IV (KMG-IV): sequencing the most valuable type-strain genomes for metagenomic binning, comparative biology and taxonomic classification.</title>
        <authorList>
            <person name="Goeker M."/>
        </authorList>
    </citation>
    <scope>NUCLEOTIDE SEQUENCE [LARGE SCALE GENOMIC DNA]</scope>
    <source>
        <strain evidence="2 3">DSM 45385</strain>
    </source>
</reference>
<dbReference type="RefSeq" id="WP_184970418.1">
    <property type="nucleotide sequence ID" value="NZ_JACHIN010000013.1"/>
</dbReference>
<dbReference type="InterPro" id="IPR012349">
    <property type="entry name" value="Split_barrel_FMN-bd"/>
</dbReference>
<evidence type="ECO:0000313" key="3">
    <source>
        <dbReference type="Proteomes" id="UP000568380"/>
    </source>
</evidence>
<organism evidence="2 3">
    <name type="scientific">Nonomuraea endophytica</name>
    <dbReference type="NCBI Taxonomy" id="714136"/>
    <lineage>
        <taxon>Bacteria</taxon>
        <taxon>Bacillati</taxon>
        <taxon>Actinomycetota</taxon>
        <taxon>Actinomycetes</taxon>
        <taxon>Streptosporangiales</taxon>
        <taxon>Streptosporangiaceae</taxon>
        <taxon>Nonomuraea</taxon>
    </lineage>
</organism>
<evidence type="ECO:0000259" key="1">
    <source>
        <dbReference type="Pfam" id="PF01243"/>
    </source>
</evidence>
<dbReference type="EMBL" id="JACHIN010000013">
    <property type="protein sequence ID" value="MBB5082302.1"/>
    <property type="molecule type" value="Genomic_DNA"/>
</dbReference>
<accession>A0A7W8EKY2</accession>
<dbReference type="Pfam" id="PF01243">
    <property type="entry name" value="PNPOx_N"/>
    <property type="match status" value="1"/>
</dbReference>
<evidence type="ECO:0000313" key="2">
    <source>
        <dbReference type="EMBL" id="MBB5082302.1"/>
    </source>
</evidence>
<comment type="caution">
    <text evidence="2">The sequence shown here is derived from an EMBL/GenBank/DDBJ whole genome shotgun (WGS) entry which is preliminary data.</text>
</comment>
<proteinExistence type="predicted"/>
<keyword evidence="3" id="KW-1185">Reference proteome</keyword>
<gene>
    <name evidence="2" type="ORF">HNR40_007797</name>
</gene>